<dbReference type="InterPro" id="IPR029043">
    <property type="entry name" value="GcvT/YgfZ_C"/>
</dbReference>
<gene>
    <name evidence="3" type="ORF">V1264_001281</name>
</gene>
<dbReference type="SUPFAM" id="SSF51905">
    <property type="entry name" value="FAD/NAD(P)-binding domain"/>
    <property type="match status" value="1"/>
</dbReference>
<dbReference type="InterPro" id="IPR036188">
    <property type="entry name" value="FAD/NAD-bd_sf"/>
</dbReference>
<dbReference type="Gene3D" id="3.50.50.60">
    <property type="entry name" value="FAD/NAD(P)-binding domain"/>
    <property type="match status" value="1"/>
</dbReference>
<evidence type="ECO:0000259" key="2">
    <source>
        <dbReference type="PROSITE" id="PS50206"/>
    </source>
</evidence>
<dbReference type="Pfam" id="PF01571">
    <property type="entry name" value="GCV_T"/>
    <property type="match status" value="1"/>
</dbReference>
<accession>A0AAN9GNZ7</accession>
<dbReference type="InterPro" id="IPR028896">
    <property type="entry name" value="GcvT/YgfZ/DmdA"/>
</dbReference>
<dbReference type="Pfam" id="PF01266">
    <property type="entry name" value="DAO"/>
    <property type="match status" value="1"/>
</dbReference>
<evidence type="ECO:0000313" key="3">
    <source>
        <dbReference type="EMBL" id="KAK7115414.1"/>
    </source>
</evidence>
<dbReference type="SUPFAM" id="SSF103025">
    <property type="entry name" value="Folate-binding domain"/>
    <property type="match status" value="1"/>
</dbReference>
<dbReference type="SUPFAM" id="SSF54373">
    <property type="entry name" value="FAD-linked reductases, C-terminal domain"/>
    <property type="match status" value="1"/>
</dbReference>
<sequence>MSWFPLNRAMGTAGVKCLKITSPSIFSRRILPSTFRAAAPGYVKTRLFSTAEGDSPSPEPVSLATPPKPLPQQARVVVCGGGVVGLSVAYHLAERGWTDVVVLEQGKVTCGTTWHSVGLVSTMKATRTDMAMTRYSADLYKQWEAEGEGVGWKQCGSLNVARTLDRMIHLKRQHAVAKTMGVESQVVTPAEIQDICPVLRVDDLQGGLWIPGDGALTAPDVAMVFSRKAKAKGVQVIEDVGVEKVITENGRVSKVVTSAGNIKCEYFVNSAGLWSRELGKRTDPRRVNVPLHACEHYYLVTKPITGTNPLMPVIRDYDGYVYFREWNGGLLGGGFEPSPKPCFHQGPPDKFEFQLLQEDWDHFQVLLTEILHRVPAMETAEIRQLVNGPESFTPDSRWLLGETAEVANYFVATGMNSSGIAGAGGVGKQVADWIIDGRPSLNMWAYDIRRFIGHHNNKRFLRDRMQESFPATAVLKYPREEYTTGRKLRCSPLHTRQEVAGAVFGETMAYERAMYFKLDDDDSPENEDRRMWTYTKPMWFEAAQEEYWACKERVCLMDMSSFAKFELEGVDGYSSASEEVVDFLQKLCSNDIDVDIGTIVHTGMQNKYGGFENDTTIARLDHNHFYMICPATQQSRAWTWLARHMPQDGSVHLRDVTSMFSGINIIGPHAQQLLADVSDISTSRSDFRPMSCKKIDVGSASGVWAMRLTHTGEDGFILYIPSEYALHVYDILMSAGKDYGVRNAGYYALRHLRIENFFAYWGLDLDDRTTPMECGRGYRVKFDKGDFIGKAALEQQRDHGVNKRFVHFQLEDYDVNLDLWPWGGEPIYRNGRNAGLTTTCGFGFALDSMVCLGFVRDFDDKGVEQILKNSNDFVMKDAKYEIDIAGTRFPAKPSIYTPKQNVTYVDPSFIPAPQKV</sequence>
<dbReference type="Gene3D" id="3.30.70.1400">
    <property type="entry name" value="Aminomethyltransferase beta-barrel domains"/>
    <property type="match status" value="1"/>
</dbReference>
<dbReference type="InterPro" id="IPR006076">
    <property type="entry name" value="FAD-dep_OxRdtase"/>
</dbReference>
<dbReference type="GO" id="GO:0005739">
    <property type="term" value="C:mitochondrion"/>
    <property type="evidence" value="ECO:0007669"/>
    <property type="project" value="TreeGrafter"/>
</dbReference>
<dbReference type="FunFam" id="3.30.70.1400:FF:000003">
    <property type="entry name" value="Pyruvate dehydrogenase phosphatase regulatory subunit"/>
    <property type="match status" value="1"/>
</dbReference>
<evidence type="ECO:0000256" key="1">
    <source>
        <dbReference type="ARBA" id="ARBA00008609"/>
    </source>
</evidence>
<evidence type="ECO:0000313" key="4">
    <source>
        <dbReference type="Proteomes" id="UP001374579"/>
    </source>
</evidence>
<dbReference type="Gene3D" id="3.30.9.10">
    <property type="entry name" value="D-Amino Acid Oxidase, subunit A, domain 2"/>
    <property type="match status" value="1"/>
</dbReference>
<dbReference type="SUPFAM" id="SSF101790">
    <property type="entry name" value="Aminomethyltransferase beta-barrel domain"/>
    <property type="match status" value="1"/>
</dbReference>
<dbReference type="Gene3D" id="3.30.1360.120">
    <property type="entry name" value="Probable tRNA modification gtpase trme, domain 1"/>
    <property type="match status" value="1"/>
</dbReference>
<dbReference type="PROSITE" id="PS50206">
    <property type="entry name" value="RHODANESE_3"/>
    <property type="match status" value="1"/>
</dbReference>
<dbReference type="InterPro" id="IPR013977">
    <property type="entry name" value="GcvT_C"/>
</dbReference>
<dbReference type="InterPro" id="IPR027266">
    <property type="entry name" value="TrmE/GcvT-like"/>
</dbReference>
<comment type="caution">
    <text evidence="3">The sequence shown here is derived from an EMBL/GenBank/DDBJ whole genome shotgun (WGS) entry which is preliminary data.</text>
</comment>
<dbReference type="PANTHER" id="PTHR43757:SF15">
    <property type="entry name" value="PYRUVATE DEHYDROGENASE PHOSPHATASE REGULATORY SUBUNIT, MITOCHONDRIAL-LIKE"/>
    <property type="match status" value="1"/>
</dbReference>
<protein>
    <recommendedName>
        <fullName evidence="2">Rhodanese domain-containing protein</fullName>
    </recommendedName>
</protein>
<dbReference type="Pfam" id="PF08669">
    <property type="entry name" value="GCV_T_C"/>
    <property type="match status" value="1"/>
</dbReference>
<comment type="similarity">
    <text evidence="1">Belongs to the GcvT family.</text>
</comment>
<dbReference type="Pfam" id="PF16350">
    <property type="entry name" value="FAO_M"/>
    <property type="match status" value="1"/>
</dbReference>
<dbReference type="InterPro" id="IPR006222">
    <property type="entry name" value="GCVT_N"/>
</dbReference>
<dbReference type="Gene3D" id="2.40.30.110">
    <property type="entry name" value="Aminomethyltransferase beta-barrel domains"/>
    <property type="match status" value="1"/>
</dbReference>
<organism evidence="3 4">
    <name type="scientific">Littorina saxatilis</name>
    <dbReference type="NCBI Taxonomy" id="31220"/>
    <lineage>
        <taxon>Eukaryota</taxon>
        <taxon>Metazoa</taxon>
        <taxon>Spiralia</taxon>
        <taxon>Lophotrochozoa</taxon>
        <taxon>Mollusca</taxon>
        <taxon>Gastropoda</taxon>
        <taxon>Caenogastropoda</taxon>
        <taxon>Littorinimorpha</taxon>
        <taxon>Littorinoidea</taxon>
        <taxon>Littorinidae</taxon>
        <taxon>Littorina</taxon>
    </lineage>
</organism>
<dbReference type="PANTHER" id="PTHR43757">
    <property type="entry name" value="AMINOMETHYLTRANSFERASE"/>
    <property type="match status" value="1"/>
</dbReference>
<dbReference type="AlphaFoldDB" id="A0AAN9GNZ7"/>
<dbReference type="InterPro" id="IPR001763">
    <property type="entry name" value="Rhodanese-like_dom"/>
</dbReference>
<dbReference type="InterPro" id="IPR032503">
    <property type="entry name" value="FAO_M"/>
</dbReference>
<dbReference type="EMBL" id="JBAMIC010000001">
    <property type="protein sequence ID" value="KAK7115414.1"/>
    <property type="molecule type" value="Genomic_DNA"/>
</dbReference>
<feature type="domain" description="Rhodanese" evidence="2">
    <location>
        <begin position="76"/>
        <end position="111"/>
    </location>
</feature>
<keyword evidence="4" id="KW-1185">Reference proteome</keyword>
<name>A0AAN9GNZ7_9CAEN</name>
<reference evidence="3 4" key="1">
    <citation type="submission" date="2024-02" db="EMBL/GenBank/DDBJ databases">
        <title>Chromosome-scale genome assembly of the rough periwinkle Littorina saxatilis.</title>
        <authorList>
            <person name="De Jode A."/>
            <person name="Faria R."/>
            <person name="Formenti G."/>
            <person name="Sims Y."/>
            <person name="Smith T.P."/>
            <person name="Tracey A."/>
            <person name="Wood J.M.D."/>
            <person name="Zagrodzka Z.B."/>
            <person name="Johannesson K."/>
            <person name="Butlin R.K."/>
            <person name="Leder E.H."/>
        </authorList>
    </citation>
    <scope>NUCLEOTIDE SEQUENCE [LARGE SCALE GENOMIC DNA]</scope>
    <source>
        <strain evidence="3">Snail1</strain>
        <tissue evidence="3">Muscle</tissue>
    </source>
</reference>
<proteinExistence type="inferred from homology"/>
<dbReference type="Proteomes" id="UP001374579">
    <property type="component" value="Unassembled WGS sequence"/>
</dbReference>